<proteinExistence type="predicted"/>
<feature type="repeat" description="TPR" evidence="1">
    <location>
        <begin position="397"/>
        <end position="430"/>
    </location>
</feature>
<dbReference type="RefSeq" id="WP_201649810.1">
    <property type="nucleotide sequence ID" value="NZ_CAJHCS010000006.1"/>
</dbReference>
<name>A0ABU9Q7W4_9BURK</name>
<dbReference type="PROSITE" id="PS50005">
    <property type="entry name" value="TPR"/>
    <property type="match status" value="1"/>
</dbReference>
<dbReference type="SUPFAM" id="SSF48452">
    <property type="entry name" value="TPR-like"/>
    <property type="match status" value="1"/>
</dbReference>
<sequence length="590" mass="64790">MTLAIDENVQGINEELDRIARSRLFANSARLVRFLRFTVDEVLNGRGHLLKEYLIGTNVYDRTGDYDPRVDSVVRVEARRLRSKLNQYYETAGAAANVRIAFQSGSYAPTFVVFSETSSTSEPADSPVQQKTAALYHDGEGAALAILPFRCVTECAHTADFVAGLTEELTYLMSHSPGYRVAARHAVPAAFDGAMERAAIPNGSGIHVFLHGTVRRAGSSYRVTAEMYDATGFVVWSDRFDMSAQNIEDGPERIATTIASRCRLDYSLARAMHVSPSITAVRSIGLSMRARQAIDGQTAPAMVAAIRTMTAAVGRAPTCTQLWSALADCHVELFRLGALEHEAAWEAAKPAAERVHAIDSNSSEGHCAAAGVHGWLRWNWAKASTHLRAALAAGDVTRANYLQGILFSYDGRFDEALRQLHKAAALDPFAQSVRTAIARTLFLARRYDALIAMFEDRETRKPNLDVLRYLGLAYVLCGERDKAAALLEDISNHASNNLAHRIVPAELEAWLGRPASASRLLKEAQITVADRALLTVAIGDYPTSIAALDSARKRRDPIVLSLRFDACFDKLRSYERFESIANQSRVKLAD</sequence>
<dbReference type="EMBL" id="JAZHGC010000005">
    <property type="protein sequence ID" value="MEM5285499.1"/>
    <property type="molecule type" value="Genomic_DNA"/>
</dbReference>
<comment type="caution">
    <text evidence="2">The sequence shown here is derived from an EMBL/GenBank/DDBJ whole genome shotgun (WGS) entry which is preliminary data.</text>
</comment>
<dbReference type="Proteomes" id="UP001494588">
    <property type="component" value="Unassembled WGS sequence"/>
</dbReference>
<evidence type="ECO:0000313" key="2">
    <source>
        <dbReference type="EMBL" id="MEM5285499.1"/>
    </source>
</evidence>
<dbReference type="InterPro" id="IPR019734">
    <property type="entry name" value="TPR_rpt"/>
</dbReference>
<organism evidence="2 3">
    <name type="scientific">Paraburkholderia sabiae</name>
    <dbReference type="NCBI Taxonomy" id="273251"/>
    <lineage>
        <taxon>Bacteria</taxon>
        <taxon>Pseudomonadati</taxon>
        <taxon>Pseudomonadota</taxon>
        <taxon>Betaproteobacteria</taxon>
        <taxon>Burkholderiales</taxon>
        <taxon>Burkholderiaceae</taxon>
        <taxon>Paraburkholderia</taxon>
    </lineage>
</organism>
<protein>
    <recommendedName>
        <fullName evidence="4">TolB amino-terminal domain-containing protein</fullName>
    </recommendedName>
</protein>
<reference evidence="2 3" key="1">
    <citation type="submission" date="2024-01" db="EMBL/GenBank/DDBJ databases">
        <title>The diversity of rhizobia nodulating Mimosa spp. in eleven states of Brazil covering several biomes is determined by host plant, location, and edaphic factors.</title>
        <authorList>
            <person name="Rouws L."/>
            <person name="Barauna A."/>
            <person name="Beukes C."/>
            <person name="De Faria S.M."/>
            <person name="Gross E."/>
            <person name="Dos Reis Junior F.B."/>
            <person name="Simon M."/>
            <person name="Maluk M."/>
            <person name="Odee D.W."/>
            <person name="Kenicer G."/>
            <person name="Young J.P.W."/>
            <person name="Reis V.M."/>
            <person name="Zilli J."/>
            <person name="James E.K."/>
        </authorList>
    </citation>
    <scope>NUCLEOTIDE SEQUENCE [LARGE SCALE GENOMIC DNA]</scope>
    <source>
        <strain evidence="2 3">JPY77</strain>
    </source>
</reference>
<evidence type="ECO:0000313" key="3">
    <source>
        <dbReference type="Proteomes" id="UP001494588"/>
    </source>
</evidence>
<dbReference type="Gene3D" id="1.25.40.10">
    <property type="entry name" value="Tetratricopeptide repeat domain"/>
    <property type="match status" value="1"/>
</dbReference>
<gene>
    <name evidence="2" type="ORF">V4C55_07260</name>
</gene>
<keyword evidence="1" id="KW-0802">TPR repeat</keyword>
<dbReference type="InterPro" id="IPR011990">
    <property type="entry name" value="TPR-like_helical_dom_sf"/>
</dbReference>
<keyword evidence="3" id="KW-1185">Reference proteome</keyword>
<evidence type="ECO:0008006" key="4">
    <source>
        <dbReference type="Google" id="ProtNLM"/>
    </source>
</evidence>
<evidence type="ECO:0000256" key="1">
    <source>
        <dbReference type="PROSITE-ProRule" id="PRU00339"/>
    </source>
</evidence>
<accession>A0ABU9Q7W4</accession>